<dbReference type="Pfam" id="PF00782">
    <property type="entry name" value="DSPc"/>
    <property type="match status" value="1"/>
</dbReference>
<dbReference type="InterPro" id="IPR003595">
    <property type="entry name" value="Tyr_Pase_cat"/>
</dbReference>
<dbReference type="AlphaFoldDB" id="A0A8H5G2C9"/>
<keyword evidence="9" id="KW-1185">Reference proteome</keyword>
<dbReference type="PROSITE" id="PS50054">
    <property type="entry name" value="TYR_PHOSPHATASE_DUAL"/>
    <property type="match status" value="1"/>
</dbReference>
<evidence type="ECO:0000256" key="3">
    <source>
        <dbReference type="ARBA" id="ARBA00022801"/>
    </source>
</evidence>
<accession>A0A8H5G2C9</accession>
<feature type="region of interest" description="Disordered" evidence="5">
    <location>
        <begin position="411"/>
        <end position="445"/>
    </location>
</feature>
<dbReference type="GO" id="GO:0008138">
    <property type="term" value="F:protein tyrosine/serine/threonine phosphatase activity"/>
    <property type="evidence" value="ECO:0007669"/>
    <property type="project" value="TreeGrafter"/>
</dbReference>
<dbReference type="EMBL" id="JAACJO010000006">
    <property type="protein sequence ID" value="KAF5357003.1"/>
    <property type="molecule type" value="Genomic_DNA"/>
</dbReference>
<dbReference type="CDD" id="cd14498">
    <property type="entry name" value="DSP"/>
    <property type="match status" value="1"/>
</dbReference>
<dbReference type="OrthoDB" id="2017893at2759"/>
<evidence type="ECO:0000256" key="4">
    <source>
        <dbReference type="ARBA" id="ARBA00022912"/>
    </source>
</evidence>
<name>A0A8H5G2C9_9AGAR</name>
<dbReference type="GO" id="GO:0004725">
    <property type="term" value="F:protein tyrosine phosphatase activity"/>
    <property type="evidence" value="ECO:0007669"/>
    <property type="project" value="UniProtKB-EC"/>
</dbReference>
<feature type="region of interest" description="Disordered" evidence="5">
    <location>
        <begin position="370"/>
        <end position="390"/>
    </location>
</feature>
<organism evidence="8 9">
    <name type="scientific">Leucocoprinus leucothites</name>
    <dbReference type="NCBI Taxonomy" id="201217"/>
    <lineage>
        <taxon>Eukaryota</taxon>
        <taxon>Fungi</taxon>
        <taxon>Dikarya</taxon>
        <taxon>Basidiomycota</taxon>
        <taxon>Agaricomycotina</taxon>
        <taxon>Agaricomycetes</taxon>
        <taxon>Agaricomycetidae</taxon>
        <taxon>Agaricales</taxon>
        <taxon>Agaricineae</taxon>
        <taxon>Agaricaceae</taxon>
        <taxon>Leucocoprinus</taxon>
    </lineage>
</organism>
<dbReference type="PANTHER" id="PTHR45848">
    <property type="entry name" value="DUAL SPECIFICITY PROTEIN PHOSPHATASE 12 FAMILY MEMBER"/>
    <property type="match status" value="1"/>
</dbReference>
<dbReference type="EC" id="3.1.3.48" evidence="2"/>
<dbReference type="GO" id="GO:0005634">
    <property type="term" value="C:nucleus"/>
    <property type="evidence" value="ECO:0007669"/>
    <property type="project" value="TreeGrafter"/>
</dbReference>
<dbReference type="Gene3D" id="3.90.190.10">
    <property type="entry name" value="Protein tyrosine phosphatase superfamily"/>
    <property type="match status" value="1"/>
</dbReference>
<dbReference type="SUPFAM" id="SSF52799">
    <property type="entry name" value="(Phosphotyrosine protein) phosphatases II"/>
    <property type="match status" value="1"/>
</dbReference>
<dbReference type="PANTHER" id="PTHR45848:SF4">
    <property type="entry name" value="DUAL SPECIFICITY PROTEIN PHOSPHATASE 12"/>
    <property type="match status" value="1"/>
</dbReference>
<feature type="compositionally biased region" description="Low complexity" evidence="5">
    <location>
        <begin position="197"/>
        <end position="223"/>
    </location>
</feature>
<evidence type="ECO:0000313" key="9">
    <source>
        <dbReference type="Proteomes" id="UP000559027"/>
    </source>
</evidence>
<feature type="compositionally biased region" description="Acidic residues" evidence="5">
    <location>
        <begin position="374"/>
        <end position="384"/>
    </location>
</feature>
<dbReference type="InterPro" id="IPR016130">
    <property type="entry name" value="Tyr_Pase_AS"/>
</dbReference>
<evidence type="ECO:0000313" key="8">
    <source>
        <dbReference type="EMBL" id="KAF5357003.1"/>
    </source>
</evidence>
<evidence type="ECO:0000256" key="2">
    <source>
        <dbReference type="ARBA" id="ARBA00013064"/>
    </source>
</evidence>
<evidence type="ECO:0000259" key="7">
    <source>
        <dbReference type="PROSITE" id="PS50056"/>
    </source>
</evidence>
<evidence type="ECO:0000256" key="1">
    <source>
        <dbReference type="ARBA" id="ARBA00008601"/>
    </source>
</evidence>
<feature type="region of interest" description="Disordered" evidence="5">
    <location>
        <begin position="196"/>
        <end position="232"/>
    </location>
</feature>
<dbReference type="Proteomes" id="UP000559027">
    <property type="component" value="Unassembled WGS sequence"/>
</dbReference>
<dbReference type="InterPro" id="IPR000387">
    <property type="entry name" value="Tyr_Pase_dom"/>
</dbReference>
<dbReference type="InterPro" id="IPR029021">
    <property type="entry name" value="Prot-tyrosine_phosphatase-like"/>
</dbReference>
<dbReference type="InterPro" id="IPR020422">
    <property type="entry name" value="TYR_PHOSPHATASE_DUAL_dom"/>
</dbReference>
<sequence>MMNEVISGLWIGDLPSAMNVEKLKANNIFSILSAMRGRITVNETFIRHQILIDDTEDADILSHLLPSIHFIQAELDKGRGVLVHCQAGVSRSATIVAAYLMYRQNLDPEGALELIRKARPYIDPNPNFIQQLEVFHKAHYRISKKEKDIRRYYLGRTVEDVMSEFCLVILSAPKIDNQFIVFPSRLVSSTHIHPIASSSDGDGTSLDLDMLASYPRTPGSDSTPPTPTPIPRRRIRCKMCRHELAAREHMLDHGQLGPETPASMTPAASRRPSEVHHRSSFGQSTPIAGGTGPGQRRPSRSRLSFGSGILGDSLAMSTIGSPGSEKSIAEESRDGRESSDGSLTRNASGAERLKNFRSVSRGLMDSSLTMSSAVDDDDDDDEGEGGPPEHFHAEAARLLGRRLSDAVITPASESTKELLPSDASEIGAEASESPTAANGASSQEPMTTHLISSANLAAHLYANPKLAALRSSSSSIPTPPTSPGIAQPKQFVVSAPIIVNPKCSGYFVEPMKWMEPFLQDGHLSGKIICPNKKCGAKLGNYDWAGVCCGCKEWVVPGFCINRSKVDEIAV</sequence>
<dbReference type="SMART" id="SM00195">
    <property type="entry name" value="DSPc"/>
    <property type="match status" value="1"/>
</dbReference>
<feature type="domain" description="Tyrosine-protein phosphatase" evidence="6">
    <location>
        <begin position="1"/>
        <end position="141"/>
    </location>
</feature>
<feature type="domain" description="Tyrosine specific protein phosphatases" evidence="7">
    <location>
        <begin position="62"/>
        <end position="120"/>
    </location>
</feature>
<dbReference type="PROSITE" id="PS00383">
    <property type="entry name" value="TYR_PHOSPHATASE_1"/>
    <property type="match status" value="1"/>
</dbReference>
<gene>
    <name evidence="8" type="ORF">D9756_006485</name>
</gene>
<evidence type="ECO:0000259" key="6">
    <source>
        <dbReference type="PROSITE" id="PS50054"/>
    </source>
</evidence>
<dbReference type="SMART" id="SM00404">
    <property type="entry name" value="PTPc_motif"/>
    <property type="match status" value="1"/>
</dbReference>
<comment type="caution">
    <text evidence="8">The sequence shown here is derived from an EMBL/GenBank/DDBJ whole genome shotgun (WGS) entry which is preliminary data.</text>
</comment>
<comment type="similarity">
    <text evidence="1">Belongs to the protein-tyrosine phosphatase family. Non-receptor class dual specificity subfamily.</text>
</comment>
<feature type="region of interest" description="Disordered" evidence="5">
    <location>
        <begin position="251"/>
        <end position="349"/>
    </location>
</feature>
<feature type="compositionally biased region" description="Basic and acidic residues" evidence="5">
    <location>
        <begin position="327"/>
        <end position="339"/>
    </location>
</feature>
<feature type="compositionally biased region" description="Polar residues" evidence="5">
    <location>
        <begin position="432"/>
        <end position="445"/>
    </location>
</feature>
<protein>
    <recommendedName>
        <fullName evidence="2">protein-tyrosine-phosphatase</fullName>
        <ecNumber evidence="2">3.1.3.48</ecNumber>
    </recommendedName>
</protein>
<proteinExistence type="inferred from homology"/>
<dbReference type="InterPro" id="IPR000340">
    <property type="entry name" value="Dual-sp_phosphatase_cat-dom"/>
</dbReference>
<dbReference type="PROSITE" id="PS50056">
    <property type="entry name" value="TYR_PHOSPHATASE_2"/>
    <property type="match status" value="1"/>
</dbReference>
<reference evidence="8 9" key="1">
    <citation type="journal article" date="2020" name="ISME J.">
        <title>Uncovering the hidden diversity of litter-decomposition mechanisms in mushroom-forming fungi.</title>
        <authorList>
            <person name="Floudas D."/>
            <person name="Bentzer J."/>
            <person name="Ahren D."/>
            <person name="Johansson T."/>
            <person name="Persson P."/>
            <person name="Tunlid A."/>
        </authorList>
    </citation>
    <scope>NUCLEOTIDE SEQUENCE [LARGE SCALE GENOMIC DNA]</scope>
    <source>
        <strain evidence="8 9">CBS 146.42</strain>
    </source>
</reference>
<keyword evidence="4" id="KW-0904">Protein phosphatase</keyword>
<keyword evidence="3" id="KW-0378">Hydrolase</keyword>
<evidence type="ECO:0000256" key="5">
    <source>
        <dbReference type="SAM" id="MobiDB-lite"/>
    </source>
</evidence>